<dbReference type="InParanoid" id="A0A2P6MM69"/>
<evidence type="ECO:0000313" key="4">
    <source>
        <dbReference type="Proteomes" id="UP000241769"/>
    </source>
</evidence>
<evidence type="ECO:0000256" key="1">
    <source>
        <dbReference type="SAM" id="Phobius"/>
    </source>
</evidence>
<evidence type="ECO:0000313" key="3">
    <source>
        <dbReference type="EMBL" id="PRP72796.1"/>
    </source>
</evidence>
<dbReference type="AlphaFoldDB" id="A0A2P6MM69"/>
<organism evidence="3 4">
    <name type="scientific">Planoprotostelium fungivorum</name>
    <dbReference type="NCBI Taxonomy" id="1890364"/>
    <lineage>
        <taxon>Eukaryota</taxon>
        <taxon>Amoebozoa</taxon>
        <taxon>Evosea</taxon>
        <taxon>Variosea</taxon>
        <taxon>Cavosteliida</taxon>
        <taxon>Cavosteliaceae</taxon>
        <taxon>Planoprotostelium</taxon>
    </lineage>
</organism>
<accession>A0A2P6MM69</accession>
<dbReference type="Proteomes" id="UP000241769">
    <property type="component" value="Unassembled WGS sequence"/>
</dbReference>
<keyword evidence="1" id="KW-0812">Transmembrane</keyword>
<comment type="caution">
    <text evidence="3">The sequence shown here is derived from an EMBL/GenBank/DDBJ whole genome shotgun (WGS) entry which is preliminary data.</text>
</comment>
<gene>
    <name evidence="3" type="ORF">PROFUN_07696</name>
</gene>
<dbReference type="OrthoDB" id="5956805at2759"/>
<dbReference type="InterPro" id="IPR039448">
    <property type="entry name" value="Beta_helix"/>
</dbReference>
<dbReference type="EMBL" id="MDYQ01000812">
    <property type="protein sequence ID" value="PRP72796.1"/>
    <property type="molecule type" value="Genomic_DNA"/>
</dbReference>
<feature type="transmembrane region" description="Helical" evidence="1">
    <location>
        <begin position="483"/>
        <end position="502"/>
    </location>
</feature>
<name>A0A2P6MM69_9EUKA</name>
<dbReference type="Pfam" id="PF13229">
    <property type="entry name" value="Beta_helix"/>
    <property type="match status" value="1"/>
</dbReference>
<sequence length="863" mass="95226">MWMGTDDPTCGNILQPVRRFPATARRFVYLQGITRLKGEPVISFIAFVLVPCAFEPAVIWIDITFVGGMIQGVHCESLEIRSANLLDTISIELRGVQNVNVTESVFSYTILMSYLNLGDAPSSQPQHLYIEDNHIGDLMIEGRVGFSSCSETFSRNRIGSIQREEREFFVSSTYHNNTIGMMRYQSVIGALSLLYNDIGSLSLSLVQYLSLNVKHNVWRRNVSRQSALSIASGGGSQVTIDNCSFEGYDDVALSLDLHDPSTIRMDSLRIENCTAGGIQMKLDRQNNTIRIKNCTMIRNTSPIGSAIFINSDNTTTHVEDTYIQVPRGSLSTSDYSTVVVLHGSIQRNNTLICPEEMVLYSPKNQTGWMLGCAPCGRMQYLIGRGEMINGEEKRTECSACSSDMDCTEHVPQAQPGWWCGVDDEGEIGCKPCPSGYCNRIKHPWNDSCIGNRGGILCGGCTENHTLSFLTSACLPLESCKSGWLSLLAVIPFIYVIVLLFLPIGDGSIWKSASYYIQTLPLIRSSSSLGLCLGQLDYTRRELLSLYIPLSTVAILAVGCVGLTLYNRRDKKHGGYTSIREEEMTVEVIDTEEESKKRTAQSRFTTAMITAFLLVYSGILSICLKLLFCVQIQGEYWEVVFMLRRFFVTAAYVSHHHALAPFSKNAGQDLEALCLVSLCCLVVLGTAGDSSVAHILNTDLRSNCIQFSSCDTPSMAEKLRKEEAFVHKDKEKLNCQNDNAALIERTSPFINLNVDTAETLAATRDCSAKCADSNAQVILYLGAVCWCSALYYINPAALFNQLISAMPESLTGTAKSTERRIAQPMAALINSISYSASQGRADDPNELCDTAFESPRCCITTCDT</sequence>
<dbReference type="SUPFAM" id="SSF51126">
    <property type="entry name" value="Pectin lyase-like"/>
    <property type="match status" value="1"/>
</dbReference>
<feature type="domain" description="Right handed beta helix" evidence="2">
    <location>
        <begin position="222"/>
        <end position="337"/>
    </location>
</feature>
<reference evidence="3 4" key="1">
    <citation type="journal article" date="2018" name="Genome Biol. Evol.">
        <title>Multiple Roots of Fruiting Body Formation in Amoebozoa.</title>
        <authorList>
            <person name="Hillmann F."/>
            <person name="Forbes G."/>
            <person name="Novohradska S."/>
            <person name="Ferling I."/>
            <person name="Riege K."/>
            <person name="Groth M."/>
            <person name="Westermann M."/>
            <person name="Marz M."/>
            <person name="Spaller T."/>
            <person name="Winckler T."/>
            <person name="Schaap P."/>
            <person name="Glockner G."/>
        </authorList>
    </citation>
    <scope>NUCLEOTIDE SEQUENCE [LARGE SCALE GENOMIC DNA]</scope>
    <source>
        <strain evidence="3 4">Jena</strain>
    </source>
</reference>
<evidence type="ECO:0000259" key="2">
    <source>
        <dbReference type="Pfam" id="PF13229"/>
    </source>
</evidence>
<proteinExistence type="predicted"/>
<keyword evidence="4" id="KW-1185">Reference proteome</keyword>
<feature type="transmembrane region" description="Helical" evidence="1">
    <location>
        <begin position="543"/>
        <end position="565"/>
    </location>
</feature>
<dbReference type="InterPro" id="IPR011050">
    <property type="entry name" value="Pectin_lyase_fold/virulence"/>
</dbReference>
<protein>
    <recommendedName>
        <fullName evidence="2">Right handed beta helix domain-containing protein</fullName>
    </recommendedName>
</protein>
<keyword evidence="1" id="KW-1133">Transmembrane helix</keyword>
<keyword evidence="1" id="KW-0472">Membrane</keyword>
<feature type="transmembrane region" description="Helical" evidence="1">
    <location>
        <begin position="603"/>
        <end position="627"/>
    </location>
</feature>